<reference evidence="1" key="2">
    <citation type="submission" date="2020-11" db="EMBL/GenBank/DDBJ databases">
        <authorList>
            <person name="McCartney M.A."/>
            <person name="Auch B."/>
            <person name="Kono T."/>
            <person name="Mallez S."/>
            <person name="Becker A."/>
            <person name="Gohl D.M."/>
            <person name="Silverstein K.A.T."/>
            <person name="Koren S."/>
            <person name="Bechman K.B."/>
            <person name="Herman A."/>
            <person name="Abrahante J.E."/>
            <person name="Garbe J."/>
        </authorList>
    </citation>
    <scope>NUCLEOTIDE SEQUENCE</scope>
    <source>
        <strain evidence="1">Duluth1</strain>
        <tissue evidence="1">Whole animal</tissue>
    </source>
</reference>
<proteinExistence type="predicted"/>
<gene>
    <name evidence="1" type="ORF">DPMN_148857</name>
</gene>
<dbReference type="AlphaFoldDB" id="A0A9D4J4S5"/>
<evidence type="ECO:0000313" key="2">
    <source>
        <dbReference type="Proteomes" id="UP000828390"/>
    </source>
</evidence>
<reference evidence="1" key="1">
    <citation type="journal article" date="2019" name="bioRxiv">
        <title>The Genome of the Zebra Mussel, Dreissena polymorpha: A Resource for Invasive Species Research.</title>
        <authorList>
            <person name="McCartney M.A."/>
            <person name="Auch B."/>
            <person name="Kono T."/>
            <person name="Mallez S."/>
            <person name="Zhang Y."/>
            <person name="Obille A."/>
            <person name="Becker A."/>
            <person name="Abrahante J.E."/>
            <person name="Garbe J."/>
            <person name="Badalamenti J.P."/>
            <person name="Herman A."/>
            <person name="Mangelson H."/>
            <person name="Liachko I."/>
            <person name="Sullivan S."/>
            <person name="Sone E.D."/>
            <person name="Koren S."/>
            <person name="Silverstein K.A.T."/>
            <person name="Beckman K.B."/>
            <person name="Gohl D.M."/>
        </authorList>
    </citation>
    <scope>NUCLEOTIDE SEQUENCE</scope>
    <source>
        <strain evidence="1">Duluth1</strain>
        <tissue evidence="1">Whole animal</tissue>
    </source>
</reference>
<name>A0A9D4J4S5_DREPO</name>
<protein>
    <submittedName>
        <fullName evidence="1">Uncharacterized protein</fullName>
    </submittedName>
</protein>
<dbReference type="EMBL" id="JAIWYP010000007">
    <property type="protein sequence ID" value="KAH3795307.1"/>
    <property type="molecule type" value="Genomic_DNA"/>
</dbReference>
<evidence type="ECO:0000313" key="1">
    <source>
        <dbReference type="EMBL" id="KAH3795307.1"/>
    </source>
</evidence>
<accession>A0A9D4J4S5</accession>
<comment type="caution">
    <text evidence="1">The sequence shown here is derived from an EMBL/GenBank/DDBJ whole genome shotgun (WGS) entry which is preliminary data.</text>
</comment>
<organism evidence="1 2">
    <name type="scientific">Dreissena polymorpha</name>
    <name type="common">Zebra mussel</name>
    <name type="synonym">Mytilus polymorpha</name>
    <dbReference type="NCBI Taxonomy" id="45954"/>
    <lineage>
        <taxon>Eukaryota</taxon>
        <taxon>Metazoa</taxon>
        <taxon>Spiralia</taxon>
        <taxon>Lophotrochozoa</taxon>
        <taxon>Mollusca</taxon>
        <taxon>Bivalvia</taxon>
        <taxon>Autobranchia</taxon>
        <taxon>Heteroconchia</taxon>
        <taxon>Euheterodonta</taxon>
        <taxon>Imparidentia</taxon>
        <taxon>Neoheterodontei</taxon>
        <taxon>Myida</taxon>
        <taxon>Dreissenoidea</taxon>
        <taxon>Dreissenidae</taxon>
        <taxon>Dreissena</taxon>
    </lineage>
</organism>
<sequence length="50" mass="5777">MYLSSFVIGLKTEVKFKFRDMAENMYGIGQPLETDSPVLVKNRFGEKTLF</sequence>
<keyword evidence="2" id="KW-1185">Reference proteome</keyword>
<dbReference type="Proteomes" id="UP000828390">
    <property type="component" value="Unassembled WGS sequence"/>
</dbReference>